<dbReference type="Pfam" id="PF14493">
    <property type="entry name" value="HTH_40"/>
    <property type="match status" value="1"/>
</dbReference>
<evidence type="ECO:0000259" key="1">
    <source>
        <dbReference type="Pfam" id="PF14493"/>
    </source>
</evidence>
<sequence>MKINYFHVLLLYCLKQFKGERSTSAIYHLLKGKKSSQTIQDGKLFKVSHLFGLYPRLEHTVTKSIWDQMIKEDLIMQVPEKHYVLTDKAEIILEHVLKDNPIPPHLNGWKYGDVGRLFWRRLSLLVQVVSNFTYNRRDYLPLTKNEVDLHWVKFLLRTLRESKSELNDKLYKEMSTVLSNVSEQEAMIFVWKLTSSKRIGLTYEQIASKLTLDEEYVYLCFWNVIHQIIDKHQEEHGSYPFLHSIIQEEFKDNVLTSSSNRTKSFLMEGKSITEIAAIRNLKVSTIEDHIVEITLHDQQFSPTDFITDEDFTIISATINQLNTHQLKKVREELNNQYTYFEIRLAFALIGRGR</sequence>
<dbReference type="InterPro" id="IPR029491">
    <property type="entry name" value="Helicase_HTH"/>
</dbReference>
<reference evidence="2 3" key="1">
    <citation type="journal article" date="2016" name="Sci. Rep.">
        <title>Complete genome sequence and transcriptomic analysis of a novel marine strain Bacillus weihaiensis reveals the mechanism of brown algae degradation.</title>
        <authorList>
            <person name="Zhu Y."/>
            <person name="Chen P."/>
            <person name="Bao Y."/>
            <person name="Men Y."/>
            <person name="Zeng Y."/>
            <person name="Yang J."/>
            <person name="Sun J."/>
            <person name="Sun Y."/>
        </authorList>
    </citation>
    <scope>NUCLEOTIDE SEQUENCE [LARGE SCALE GENOMIC DNA]</scope>
    <source>
        <strain evidence="2 3">Alg07</strain>
    </source>
</reference>
<proteinExistence type="predicted"/>
<evidence type="ECO:0000313" key="2">
    <source>
        <dbReference type="EMBL" id="APH07000.1"/>
    </source>
</evidence>
<dbReference type="PIRSF" id="PIRSF021350">
    <property type="entry name" value="UCP021350"/>
    <property type="match status" value="1"/>
</dbReference>
<dbReference type="AlphaFoldDB" id="A0A1L3MXI9"/>
<evidence type="ECO:0000313" key="3">
    <source>
        <dbReference type="Proteomes" id="UP000181936"/>
    </source>
</evidence>
<organism evidence="2 3">
    <name type="scientific">Bacillus weihaiensis</name>
    <dbReference type="NCBI Taxonomy" id="1547283"/>
    <lineage>
        <taxon>Bacteria</taxon>
        <taxon>Bacillati</taxon>
        <taxon>Bacillota</taxon>
        <taxon>Bacilli</taxon>
        <taxon>Bacillales</taxon>
        <taxon>Bacillaceae</taxon>
        <taxon>Bacillus</taxon>
    </lineage>
</organism>
<name>A0A1L3MXI9_9BACI</name>
<protein>
    <recommendedName>
        <fullName evidence="1">Helicase Helix-turn-helix domain-containing protein</fullName>
    </recommendedName>
</protein>
<dbReference type="Gene3D" id="1.10.10.1390">
    <property type="entry name" value="ATP-dependent DNA helicase RecQ"/>
    <property type="match status" value="1"/>
</dbReference>
<dbReference type="Proteomes" id="UP000181936">
    <property type="component" value="Chromosome"/>
</dbReference>
<dbReference type="STRING" id="1547283.A9C19_07300"/>
<dbReference type="EMBL" id="CP016020">
    <property type="protein sequence ID" value="APH07000.1"/>
    <property type="molecule type" value="Genomic_DNA"/>
</dbReference>
<keyword evidence="3" id="KW-1185">Reference proteome</keyword>
<dbReference type="InterPro" id="IPR008308">
    <property type="entry name" value="YpbB-like"/>
</dbReference>
<feature type="domain" description="Helicase Helix-turn-helix" evidence="1">
    <location>
        <begin position="260"/>
        <end position="345"/>
    </location>
</feature>
<dbReference type="KEGG" id="bwh:A9C19_07300"/>
<accession>A0A1L3MXI9</accession>
<gene>
    <name evidence="2" type="ORF">A9C19_07300</name>
</gene>